<accession>A0A0N9VWZ7</accession>
<evidence type="ECO:0000313" key="1">
    <source>
        <dbReference type="EMBL" id="ALH95732.1"/>
    </source>
</evidence>
<sequence>MKFIYPPIKNLNPSPNTKSLTFDNLLTNSNYSSDLGSFIIGKNKVFHGGINLVIPNEHGLQAVADGHIIAYRVSKECQSIEHVDKKQNTKLEFSNNFILVEHDFDQFQYIKCLDDSLIANPYAGYKFYTLYMHIMPLEECINQKILPDWLVLDKKSNPALIRGEKLKPKVLSFTKGFTVARTELSDKIIKISEKDIVNINGENYLNKMLDMYDTSDTPVIVLDKFFSTNDVVVLDDQTKISVKTGELLGYAGKSQASSIDQSQVNFMHFEIWLDSIDFLTNNIINQYASYISNNLNSTMPRNIVFNNLDIRSLGYSYIKSNNRYLTFESLCFVEEPTTTDICARIKGSLDAQKGSINQFLTSVLNNQKETLYTDADWLTNPANKWKIYRQSDFFNIDGSIKESDFKNKYSNFKDWKKLQDRAIIKLEYSEWDKKYFDQKYNFLLTKKSKFFSKIDENTFQTLKKYQESVSFLDKTAGSGIVPEIHSLYAVNPVEFLVQMKRCMFPGPPTANTHLVKRLIQYALDENVYLVKKLLKKLDKWIAGGKDRDLDGKFTIWFGYRRGVVTTTAATSIVYENGIIPPNVTDFKIAQKVVREYYKHALEVLENLNCERLCFAWGQETGAFVYPFDLNKNIHLGLQIFYLTSVNVTNQVNMHEDFNIPTFRRDLNGEVGFVNLFLHEVLHFVIKNSDVTDQSLLSSMLEYEDDSDYKYLNDIHVEYYNMYNTFVRFSAYGISECLQLAKDIPSATLCNSDSYAEFFADVMELIRPTMQYRGI</sequence>
<organism evidence="1 2">
    <name type="scientific">Acinetobacter equi</name>
    <dbReference type="NCBI Taxonomy" id="1324350"/>
    <lineage>
        <taxon>Bacteria</taxon>
        <taxon>Pseudomonadati</taxon>
        <taxon>Pseudomonadota</taxon>
        <taxon>Gammaproteobacteria</taxon>
        <taxon>Moraxellales</taxon>
        <taxon>Moraxellaceae</taxon>
        <taxon>Acinetobacter</taxon>
    </lineage>
</organism>
<dbReference type="GO" id="GO:0008237">
    <property type="term" value="F:metallopeptidase activity"/>
    <property type="evidence" value="ECO:0007669"/>
    <property type="project" value="InterPro"/>
</dbReference>
<dbReference type="Proteomes" id="UP000064939">
    <property type="component" value="Chromosome"/>
</dbReference>
<dbReference type="InterPro" id="IPR024079">
    <property type="entry name" value="MetalloPept_cat_dom_sf"/>
</dbReference>
<dbReference type="AlphaFoldDB" id="A0A0N9VWZ7"/>
<reference evidence="1 2" key="1">
    <citation type="journal article" date="2015" name="Int. J. Syst. Evol. Microbiol.">
        <title>Acinetobacter equi sp. nov. isolated from horse faeces.</title>
        <authorList>
            <person name="Poppel M.T."/>
            <person name="Skiebe E."/>
            <person name="Laue M."/>
            <person name="Bergmann H."/>
            <person name="Ebersberger I."/>
            <person name="Garn T."/>
            <person name="Fruth A."/>
            <person name="Baumgardt S."/>
            <person name="Busse H.J."/>
            <person name="Wilharm G."/>
        </authorList>
    </citation>
    <scope>NUCLEOTIDE SEQUENCE [LARGE SCALE GENOMIC DNA]</scope>
    <source>
        <strain evidence="1 2">114</strain>
    </source>
</reference>
<evidence type="ECO:0000313" key="2">
    <source>
        <dbReference type="Proteomes" id="UP000064939"/>
    </source>
</evidence>
<keyword evidence="2" id="KW-1185">Reference proteome</keyword>
<dbReference type="EMBL" id="CP012808">
    <property type="protein sequence ID" value="ALH95732.1"/>
    <property type="molecule type" value="Genomic_DNA"/>
</dbReference>
<gene>
    <name evidence="1" type="ORF">AOY20_09435</name>
</gene>
<dbReference type="KEGG" id="aei:AOY20_09435"/>
<dbReference type="Gene3D" id="2.70.70.10">
    <property type="entry name" value="Glucose Permease (Domain IIA)"/>
    <property type="match status" value="1"/>
</dbReference>
<dbReference type="STRING" id="1324350.AOY20_09435"/>
<dbReference type="OrthoDB" id="1242806at2"/>
<dbReference type="RefSeq" id="WP_054581623.1">
    <property type="nucleotide sequence ID" value="NZ_CP012808.1"/>
</dbReference>
<name>A0A0N9VWZ7_9GAMM</name>
<protein>
    <submittedName>
        <fullName evidence="1">Uncharacterized protein</fullName>
    </submittedName>
</protein>
<proteinExistence type="predicted"/>
<dbReference type="Gene3D" id="3.40.390.10">
    <property type="entry name" value="Collagenase (Catalytic Domain)"/>
    <property type="match status" value="1"/>
</dbReference>
<dbReference type="InterPro" id="IPR011055">
    <property type="entry name" value="Dup_hybrid_motif"/>
</dbReference>